<protein>
    <submittedName>
        <fullName evidence="3">CHMP3 protein</fullName>
    </submittedName>
</protein>
<evidence type="ECO:0000256" key="2">
    <source>
        <dbReference type="SAM" id="MobiDB-lite"/>
    </source>
</evidence>
<dbReference type="SMR" id="A0A8K0ER69"/>
<sequence length="222" mass="24934">MGLFGKSQGKDPKEQVREWTSQLRKQDRVLDRQIRGIQREEEKVKRSLKEAAKKGDKDTCRILAKEMVRSRKAVSKIYTSKAQINSVSMGMKNQLGVLKVAGAMEKSTEVMKYMQNLVKVPEIQATMRDMSREMMKAGIIEEMLDDTFESLEDDEDLEEETEAEVEKILFELTAGALGQAPSKVTDELPADEVLEGAVGGVESEEEEEDISAMQSRLAALRS</sequence>
<feature type="region of interest" description="Disordered" evidence="2">
    <location>
        <begin position="1"/>
        <end position="22"/>
    </location>
</feature>
<dbReference type="GO" id="GO:0007034">
    <property type="term" value="P:vacuolar transport"/>
    <property type="evidence" value="ECO:0007669"/>
    <property type="project" value="InterPro"/>
</dbReference>
<dbReference type="PANTHER" id="PTHR10476">
    <property type="entry name" value="CHARGED MULTIVESICULAR BODY PROTEIN"/>
    <property type="match status" value="1"/>
</dbReference>
<gene>
    <name evidence="3" type="primary">CHMP3</name>
    <name evidence="3" type="ORF">BLAG_LOCUS15752</name>
</gene>
<dbReference type="InterPro" id="IPR005024">
    <property type="entry name" value="Snf7_fam"/>
</dbReference>
<feature type="region of interest" description="Disordered" evidence="2">
    <location>
        <begin position="199"/>
        <end position="222"/>
    </location>
</feature>
<proteinExistence type="inferred from homology"/>
<dbReference type="AlphaFoldDB" id="A0A8K0ER69"/>
<feature type="compositionally biased region" description="Basic and acidic residues" evidence="2">
    <location>
        <begin position="8"/>
        <end position="17"/>
    </location>
</feature>
<dbReference type="Proteomes" id="UP000838412">
    <property type="component" value="Chromosome 3"/>
</dbReference>
<accession>A0A8K0ER69</accession>
<evidence type="ECO:0000313" key="3">
    <source>
        <dbReference type="EMBL" id="CAH1258051.1"/>
    </source>
</evidence>
<dbReference type="EMBL" id="OV696688">
    <property type="protein sequence ID" value="CAH1258051.1"/>
    <property type="molecule type" value="Genomic_DNA"/>
</dbReference>
<reference evidence="3" key="1">
    <citation type="submission" date="2022-01" db="EMBL/GenBank/DDBJ databases">
        <authorList>
            <person name="Braso-Vives M."/>
        </authorList>
    </citation>
    <scope>NUCLEOTIDE SEQUENCE</scope>
</reference>
<organism evidence="3 4">
    <name type="scientific">Branchiostoma lanceolatum</name>
    <name type="common">Common lancelet</name>
    <name type="synonym">Amphioxus lanceolatum</name>
    <dbReference type="NCBI Taxonomy" id="7740"/>
    <lineage>
        <taxon>Eukaryota</taxon>
        <taxon>Metazoa</taxon>
        <taxon>Chordata</taxon>
        <taxon>Cephalochordata</taxon>
        <taxon>Leptocardii</taxon>
        <taxon>Amphioxiformes</taxon>
        <taxon>Branchiostomatidae</taxon>
        <taxon>Branchiostoma</taxon>
    </lineage>
</organism>
<name>A0A8K0ER69_BRALA</name>
<evidence type="ECO:0000313" key="4">
    <source>
        <dbReference type="Proteomes" id="UP000838412"/>
    </source>
</evidence>
<dbReference type="Gene3D" id="6.10.140.1230">
    <property type="match status" value="1"/>
</dbReference>
<dbReference type="OrthoDB" id="2329734at2759"/>
<dbReference type="Pfam" id="PF03357">
    <property type="entry name" value="Snf7"/>
    <property type="match status" value="1"/>
</dbReference>
<evidence type="ECO:0000256" key="1">
    <source>
        <dbReference type="ARBA" id="ARBA00006190"/>
    </source>
</evidence>
<keyword evidence="4" id="KW-1185">Reference proteome</keyword>
<comment type="similarity">
    <text evidence="1">Belongs to the SNF7 family.</text>
</comment>